<feature type="domain" description="CobW C-terminal" evidence="8">
    <location>
        <begin position="256"/>
        <end position="347"/>
    </location>
</feature>
<evidence type="ECO:0000256" key="4">
    <source>
        <dbReference type="ARBA" id="ARBA00034320"/>
    </source>
</evidence>
<keyword evidence="1" id="KW-0547">Nucleotide-binding</keyword>
<dbReference type="Pfam" id="PF07683">
    <property type="entry name" value="CobW_C"/>
    <property type="match status" value="1"/>
</dbReference>
<dbReference type="EMBL" id="BMZS01000004">
    <property type="protein sequence ID" value="GHD49314.1"/>
    <property type="molecule type" value="Genomic_DNA"/>
</dbReference>
<comment type="similarity">
    <text evidence="4">Belongs to the SIMIBI class G3E GTPase family. ZNG1 subfamily.</text>
</comment>
<dbReference type="AlphaFoldDB" id="A0A918XSU4"/>
<evidence type="ECO:0000256" key="6">
    <source>
        <dbReference type="ARBA" id="ARBA00049117"/>
    </source>
</evidence>
<dbReference type="PANTHER" id="PTHR13748:SF62">
    <property type="entry name" value="COBW DOMAIN-CONTAINING PROTEIN"/>
    <property type="match status" value="1"/>
</dbReference>
<dbReference type="Proteomes" id="UP000630353">
    <property type="component" value="Unassembled WGS sequence"/>
</dbReference>
<evidence type="ECO:0000313" key="9">
    <source>
        <dbReference type="EMBL" id="GHD49314.1"/>
    </source>
</evidence>
<reference evidence="9" key="2">
    <citation type="submission" date="2020-09" db="EMBL/GenBank/DDBJ databases">
        <authorList>
            <person name="Sun Q."/>
            <person name="Kim S."/>
        </authorList>
    </citation>
    <scope>NUCLEOTIDE SEQUENCE</scope>
    <source>
        <strain evidence="9">KCTC 42651</strain>
    </source>
</reference>
<dbReference type="PANTHER" id="PTHR13748">
    <property type="entry name" value="COBW-RELATED"/>
    <property type="match status" value="1"/>
</dbReference>
<reference evidence="9" key="1">
    <citation type="journal article" date="2014" name="Int. J. Syst. Evol. Microbiol.">
        <title>Complete genome sequence of Corynebacterium casei LMG S-19264T (=DSM 44701T), isolated from a smear-ripened cheese.</title>
        <authorList>
            <consortium name="US DOE Joint Genome Institute (JGI-PGF)"/>
            <person name="Walter F."/>
            <person name="Albersmeier A."/>
            <person name="Kalinowski J."/>
            <person name="Ruckert C."/>
        </authorList>
    </citation>
    <scope>NUCLEOTIDE SEQUENCE</scope>
    <source>
        <strain evidence="9">KCTC 42651</strain>
    </source>
</reference>
<dbReference type="SUPFAM" id="SSF90002">
    <property type="entry name" value="Hypothetical protein YjiA, C-terminal domain"/>
    <property type="match status" value="1"/>
</dbReference>
<evidence type="ECO:0000256" key="2">
    <source>
        <dbReference type="ARBA" id="ARBA00022801"/>
    </source>
</evidence>
<gene>
    <name evidence="9" type="ORF">GCM10017083_21450</name>
</gene>
<dbReference type="GO" id="GO:0005737">
    <property type="term" value="C:cytoplasm"/>
    <property type="evidence" value="ECO:0007669"/>
    <property type="project" value="TreeGrafter"/>
</dbReference>
<name>A0A918XSU4_9PROT</name>
<evidence type="ECO:0000256" key="5">
    <source>
        <dbReference type="ARBA" id="ARBA00045658"/>
    </source>
</evidence>
<dbReference type="InterPro" id="IPR027417">
    <property type="entry name" value="P-loop_NTPase"/>
</dbReference>
<evidence type="ECO:0000256" key="1">
    <source>
        <dbReference type="ARBA" id="ARBA00022741"/>
    </source>
</evidence>
<dbReference type="InterPro" id="IPR011629">
    <property type="entry name" value="CobW-like_C"/>
</dbReference>
<keyword evidence="2" id="KW-0378">Hydrolase</keyword>
<accession>A0A918XSU4</accession>
<dbReference type="InterPro" id="IPR012824">
    <property type="entry name" value="CobW"/>
</dbReference>
<sequence>MAQTTRTTKIPATVVTGFLGAGKTSLIRHMIEQAGGRRLAFIINEFGDLGVDRELVRGCGDESCTDDDIVELTNGCICCTVADDFLPTITALLDRPEPPEHIIIETSGLALPKPLVKAFGWPEVRTRATVDGVIAVVDAAAVAAGRFATDVEAVQAQRAADPSLDHESPLEELFEEQLACADLIVLNKTDLVDAATLERVKAGMAEHLRPAVHAVTAVGGALDPAVLLGLDAAAEDDLDSRPSHHDDGHEHDHDDFASIVVDLGEVADPAALEARIKDVASRHDILRVKGFVAVPEKPMRLIVQGVGDRVQRYFDRPWEAGEIRTSRLVVIGQAGFDAEAVAAELRA</sequence>
<dbReference type="Gene3D" id="3.40.50.300">
    <property type="entry name" value="P-loop containing nucleotide triphosphate hydrolases"/>
    <property type="match status" value="1"/>
</dbReference>
<dbReference type="NCBIfam" id="TIGR02475">
    <property type="entry name" value="CobW"/>
    <property type="match status" value="1"/>
</dbReference>
<dbReference type="InterPro" id="IPR036627">
    <property type="entry name" value="CobW-likC_sf"/>
</dbReference>
<dbReference type="RefSeq" id="WP_189989206.1">
    <property type="nucleotide sequence ID" value="NZ_BMZS01000004.1"/>
</dbReference>
<dbReference type="GO" id="GO:0016787">
    <property type="term" value="F:hydrolase activity"/>
    <property type="evidence" value="ECO:0007669"/>
    <property type="project" value="UniProtKB-KW"/>
</dbReference>
<comment type="catalytic activity">
    <reaction evidence="6">
        <text>GTP + H2O = GDP + phosphate + H(+)</text>
        <dbReference type="Rhea" id="RHEA:19669"/>
        <dbReference type="ChEBI" id="CHEBI:15377"/>
        <dbReference type="ChEBI" id="CHEBI:15378"/>
        <dbReference type="ChEBI" id="CHEBI:37565"/>
        <dbReference type="ChEBI" id="CHEBI:43474"/>
        <dbReference type="ChEBI" id="CHEBI:58189"/>
    </reaction>
    <physiologicalReaction direction="left-to-right" evidence="6">
        <dbReference type="Rhea" id="RHEA:19670"/>
    </physiologicalReaction>
</comment>
<keyword evidence="10" id="KW-1185">Reference proteome</keyword>
<comment type="caution">
    <text evidence="9">The sequence shown here is derived from an EMBL/GenBank/DDBJ whole genome shotgun (WGS) entry which is preliminary data.</text>
</comment>
<evidence type="ECO:0000259" key="8">
    <source>
        <dbReference type="Pfam" id="PF07683"/>
    </source>
</evidence>
<evidence type="ECO:0000256" key="3">
    <source>
        <dbReference type="ARBA" id="ARBA00023186"/>
    </source>
</evidence>
<dbReference type="GO" id="GO:0009236">
    <property type="term" value="P:cobalamin biosynthetic process"/>
    <property type="evidence" value="ECO:0007669"/>
    <property type="project" value="InterPro"/>
</dbReference>
<dbReference type="Gene3D" id="3.30.1220.10">
    <property type="entry name" value="CobW-like, C-terminal domain"/>
    <property type="match status" value="1"/>
</dbReference>
<organism evidence="9 10">
    <name type="scientific">Thalassobaculum fulvum</name>
    <dbReference type="NCBI Taxonomy" id="1633335"/>
    <lineage>
        <taxon>Bacteria</taxon>
        <taxon>Pseudomonadati</taxon>
        <taxon>Pseudomonadota</taxon>
        <taxon>Alphaproteobacteria</taxon>
        <taxon>Rhodospirillales</taxon>
        <taxon>Thalassobaculaceae</taxon>
        <taxon>Thalassobaculum</taxon>
    </lineage>
</organism>
<dbReference type="InterPro" id="IPR051316">
    <property type="entry name" value="Zinc-reg_GTPase_activator"/>
</dbReference>
<dbReference type="CDD" id="cd03112">
    <property type="entry name" value="CobW-like"/>
    <property type="match status" value="1"/>
</dbReference>
<evidence type="ECO:0000313" key="10">
    <source>
        <dbReference type="Proteomes" id="UP000630353"/>
    </source>
</evidence>
<feature type="domain" description="CobW/HypB/UreG nucleotide-binding" evidence="7">
    <location>
        <begin position="11"/>
        <end position="210"/>
    </location>
</feature>
<keyword evidence="3" id="KW-0143">Chaperone</keyword>
<dbReference type="SUPFAM" id="SSF52540">
    <property type="entry name" value="P-loop containing nucleoside triphosphate hydrolases"/>
    <property type="match status" value="1"/>
</dbReference>
<comment type="function">
    <text evidence="5">Zinc chaperone that directly transfers zinc cofactor to target proteins, thereby activating them. Zinc is transferred from the CXCC motif in the GTPase domain to the zinc binding site in target proteins in a process requiring GTP hydrolysis.</text>
</comment>
<protein>
    <submittedName>
        <fullName evidence="9">Cobalamin biosynthesis protein CobW</fullName>
    </submittedName>
</protein>
<dbReference type="InterPro" id="IPR003495">
    <property type="entry name" value="CobW/HypB/UreG_nucleotide-bd"/>
</dbReference>
<evidence type="ECO:0000259" key="7">
    <source>
        <dbReference type="Pfam" id="PF02492"/>
    </source>
</evidence>
<dbReference type="GO" id="GO:0000166">
    <property type="term" value="F:nucleotide binding"/>
    <property type="evidence" value="ECO:0007669"/>
    <property type="project" value="UniProtKB-KW"/>
</dbReference>
<proteinExistence type="inferred from homology"/>
<dbReference type="Pfam" id="PF02492">
    <property type="entry name" value="cobW"/>
    <property type="match status" value="1"/>
</dbReference>